<dbReference type="GO" id="GO:0004049">
    <property type="term" value="F:anthranilate synthase activity"/>
    <property type="evidence" value="ECO:0007669"/>
    <property type="project" value="UniProtKB-UniRule"/>
</dbReference>
<feature type="domain" description="Chorismate-utilising enzyme C-terminal" evidence="5">
    <location>
        <begin position="241"/>
        <end position="493"/>
    </location>
</feature>
<dbReference type="CDD" id="cd01743">
    <property type="entry name" value="GATase1_Anthranilate_Synthase"/>
    <property type="match status" value="1"/>
</dbReference>
<keyword evidence="3" id="KW-0057">Aromatic amino acid biosynthesis</keyword>
<evidence type="ECO:0000259" key="4">
    <source>
        <dbReference type="Pfam" id="PF00117"/>
    </source>
</evidence>
<dbReference type="Pfam" id="PF04715">
    <property type="entry name" value="Anth_synt_I_N"/>
    <property type="match status" value="1"/>
</dbReference>
<dbReference type="OrthoDB" id="9803598at2"/>
<dbReference type="InterPro" id="IPR005801">
    <property type="entry name" value="ADC_synthase"/>
</dbReference>
<organism evidence="7 8">
    <name type="scientific">Hyphococcus luteus</name>
    <dbReference type="NCBI Taxonomy" id="2058213"/>
    <lineage>
        <taxon>Bacteria</taxon>
        <taxon>Pseudomonadati</taxon>
        <taxon>Pseudomonadota</taxon>
        <taxon>Alphaproteobacteria</taxon>
        <taxon>Parvularculales</taxon>
        <taxon>Parvularculaceae</taxon>
        <taxon>Hyphococcus</taxon>
    </lineage>
</organism>
<dbReference type="GO" id="GO:0000162">
    <property type="term" value="P:L-tryptophan biosynthetic process"/>
    <property type="evidence" value="ECO:0007669"/>
    <property type="project" value="UniProtKB-UniRule"/>
</dbReference>
<evidence type="ECO:0000256" key="2">
    <source>
        <dbReference type="NCBIfam" id="TIGR01815"/>
    </source>
</evidence>
<evidence type="ECO:0000256" key="3">
    <source>
        <dbReference type="PIRNR" id="PIRNR036934"/>
    </source>
</evidence>
<keyword evidence="3 7" id="KW-0456">Lyase</keyword>
<dbReference type="Gene3D" id="3.40.50.880">
    <property type="match status" value="1"/>
</dbReference>
<dbReference type="PANTHER" id="PTHR11236">
    <property type="entry name" value="AMINOBENZOATE/ANTHRANILATE SYNTHASE"/>
    <property type="match status" value="1"/>
</dbReference>
<evidence type="ECO:0000313" key="7">
    <source>
        <dbReference type="EMBL" id="PQA86050.1"/>
    </source>
</evidence>
<dbReference type="NCBIfam" id="NF010081">
    <property type="entry name" value="PRK13566.1"/>
    <property type="match status" value="1"/>
</dbReference>
<dbReference type="NCBIfam" id="TIGR01815">
    <property type="entry name" value="TrpE-clade3"/>
    <property type="match status" value="1"/>
</dbReference>
<gene>
    <name evidence="7" type="ORF">CW354_16880</name>
</gene>
<dbReference type="RefSeq" id="WP_104831262.1">
    <property type="nucleotide sequence ID" value="NZ_PJCH01000015.1"/>
</dbReference>
<accession>A0A2S7K0L1</accession>
<dbReference type="InterPro" id="IPR010112">
    <property type="entry name" value="TrpE-G_bact"/>
</dbReference>
<keyword evidence="1" id="KW-0315">Glutamine amidotransferase</keyword>
<evidence type="ECO:0000313" key="8">
    <source>
        <dbReference type="Proteomes" id="UP000239504"/>
    </source>
</evidence>
<sequence>MTQKDYTTAGGVRVTREIVPASYEAGIGALCRDMDSRLGVVLASGFEFPGRYSRLDMGFVDPPVQIASRGRDFSIRALNERGEVILPAFIPALEANSDIMLARVEAGLVSGSVKEPTEVVPEEQRSRQPSVFSMLRACRDAFAAGEDKHLGLYGAFAYDLCFQFEPINLRLERLADHRDLALFLPDQITIVDHVRKEALIYRYDFEVNGKTTRDLPRKTADDPIKVGGHEFEARSDHAPGEYAANVEKAREAFYRGDLFEAVLSQTFEEPLTSRPSAIFERLSTENPSPYGAFMNLGQGEALVGSSPEMYVRVEGDRVETCPISGTAPRGRDALEDAENVRVLLNSEKDKAELTMCTDVDRNDKSRICTPGSVKVLGRRQLEFYSKLIHTVDHVEGYLSPGFDSLDAFLTHMWAVTVTGAPKVWAMQFIENHEKTARRWYGGAIGRLTFDGDMNTGLTIRTTRLHDGVAEVRAGATLLYDSDPQAEDAECRLKASALFAAIRGAGGGAAAQAKPAKPPMRRILLVDHQDSFVHTLGSYFRQLGAEVTTLRPDAARKAIKSRDDFDMAVLSPGPGRPEDFNTAETLKLLDEKGLPVFGVCLGLQAMVEYEGGALDVLAYPMHGKMSQAVSGGGRLFKGLSESFEIGRYHSLHANRDALPDCFEATAQTGDGVIMAVEHKTKPWAAVQFHPESILTSPQATGLPLLRNALEALCPKNSES</sequence>
<dbReference type="PROSITE" id="PS51273">
    <property type="entry name" value="GATASE_TYPE_1"/>
    <property type="match status" value="1"/>
</dbReference>
<dbReference type="Proteomes" id="UP000239504">
    <property type="component" value="Unassembled WGS sequence"/>
</dbReference>
<reference evidence="7 8" key="1">
    <citation type="submission" date="2017-12" db="EMBL/GenBank/DDBJ databases">
        <authorList>
            <person name="Hurst M.R.H."/>
        </authorList>
    </citation>
    <scope>NUCLEOTIDE SEQUENCE [LARGE SCALE GENOMIC DNA]</scope>
    <source>
        <strain evidence="7 8">SY-3-19</strain>
    </source>
</reference>
<comment type="pathway">
    <text evidence="3">Amino-acid biosynthesis; L-tryptophan biosynthesis; L-tryptophan from chorismate: step 1/5.</text>
</comment>
<dbReference type="EC" id="4.1.3.27" evidence="2 3"/>
<dbReference type="Gene3D" id="3.60.120.10">
    <property type="entry name" value="Anthranilate synthase"/>
    <property type="match status" value="1"/>
</dbReference>
<proteinExistence type="predicted"/>
<dbReference type="InterPro" id="IPR006805">
    <property type="entry name" value="Anth_synth_I_N"/>
</dbReference>
<dbReference type="PRINTS" id="PR00096">
    <property type="entry name" value="GATASE"/>
</dbReference>
<dbReference type="EMBL" id="PJCH01000015">
    <property type="protein sequence ID" value="PQA86050.1"/>
    <property type="molecule type" value="Genomic_DNA"/>
</dbReference>
<dbReference type="UniPathway" id="UPA00035">
    <property type="reaction ID" value="UER00040"/>
</dbReference>
<dbReference type="PANTHER" id="PTHR11236:SF9">
    <property type="entry name" value="ANTHRANILATE SYNTHASE COMPONENT 1"/>
    <property type="match status" value="1"/>
</dbReference>
<dbReference type="AlphaFoldDB" id="A0A2S7K0L1"/>
<dbReference type="PIRSF" id="PIRSF036934">
    <property type="entry name" value="TrpE-G"/>
    <property type="match status" value="1"/>
</dbReference>
<dbReference type="InterPro" id="IPR006221">
    <property type="entry name" value="TrpG/PapA_dom"/>
</dbReference>
<evidence type="ECO:0000259" key="5">
    <source>
        <dbReference type="Pfam" id="PF00425"/>
    </source>
</evidence>
<keyword evidence="8" id="KW-1185">Reference proteome</keyword>
<comment type="catalytic activity">
    <reaction evidence="3">
        <text>chorismate + L-glutamine = anthranilate + pyruvate + L-glutamate + H(+)</text>
        <dbReference type="Rhea" id="RHEA:21732"/>
        <dbReference type="ChEBI" id="CHEBI:15361"/>
        <dbReference type="ChEBI" id="CHEBI:15378"/>
        <dbReference type="ChEBI" id="CHEBI:16567"/>
        <dbReference type="ChEBI" id="CHEBI:29748"/>
        <dbReference type="ChEBI" id="CHEBI:29985"/>
        <dbReference type="ChEBI" id="CHEBI:58359"/>
        <dbReference type="EC" id="4.1.3.27"/>
    </reaction>
</comment>
<feature type="domain" description="Glutamine amidotransferase" evidence="4">
    <location>
        <begin position="523"/>
        <end position="695"/>
    </location>
</feature>
<dbReference type="Pfam" id="PF00117">
    <property type="entry name" value="GATase"/>
    <property type="match status" value="1"/>
</dbReference>
<name>A0A2S7K0L1_9PROT</name>
<dbReference type="InterPro" id="IPR019999">
    <property type="entry name" value="Anth_synth_I-like"/>
</dbReference>
<keyword evidence="3" id="KW-0028">Amino-acid biosynthesis</keyword>
<comment type="caution">
    <text evidence="7">The sequence shown here is derived from an EMBL/GenBank/DDBJ whole genome shotgun (WGS) entry which is preliminary data.</text>
</comment>
<dbReference type="SUPFAM" id="SSF56322">
    <property type="entry name" value="ADC synthase"/>
    <property type="match status" value="1"/>
</dbReference>
<evidence type="ECO:0000259" key="6">
    <source>
        <dbReference type="Pfam" id="PF04715"/>
    </source>
</evidence>
<feature type="domain" description="Anthranilate synthase component I N-terminal" evidence="6">
    <location>
        <begin position="111"/>
        <end position="198"/>
    </location>
</feature>
<dbReference type="Pfam" id="PF00425">
    <property type="entry name" value="Chorismate_bind"/>
    <property type="match status" value="1"/>
</dbReference>
<keyword evidence="3" id="KW-0822">Tryptophan biosynthesis</keyword>
<evidence type="ECO:0000256" key="1">
    <source>
        <dbReference type="ARBA" id="ARBA00022962"/>
    </source>
</evidence>
<dbReference type="InterPro" id="IPR017926">
    <property type="entry name" value="GATASE"/>
</dbReference>
<dbReference type="NCBIfam" id="TIGR00566">
    <property type="entry name" value="trpG_papA"/>
    <property type="match status" value="1"/>
</dbReference>
<dbReference type="InterPro" id="IPR015890">
    <property type="entry name" value="Chorismate_C"/>
</dbReference>
<dbReference type="PRINTS" id="PR00097">
    <property type="entry name" value="ANTSNTHASEII"/>
</dbReference>
<dbReference type="SUPFAM" id="SSF52317">
    <property type="entry name" value="Class I glutamine amidotransferase-like"/>
    <property type="match status" value="1"/>
</dbReference>
<dbReference type="InterPro" id="IPR029062">
    <property type="entry name" value="Class_I_gatase-like"/>
</dbReference>
<protein>
    <recommendedName>
        <fullName evidence="2 3">Anthranilate synthase</fullName>
        <ecNumber evidence="2 3">4.1.3.27</ecNumber>
    </recommendedName>
</protein>